<feature type="non-terminal residue" evidence="2">
    <location>
        <position position="77"/>
    </location>
</feature>
<name>A0A6S6T7B0_9BACT</name>
<reference evidence="2" key="1">
    <citation type="submission" date="2020-01" db="EMBL/GenBank/DDBJ databases">
        <authorList>
            <person name="Meier V. D."/>
            <person name="Meier V D."/>
        </authorList>
    </citation>
    <scope>NUCLEOTIDE SEQUENCE</scope>
    <source>
        <strain evidence="2">HLG_WM_MAG_01</strain>
    </source>
</reference>
<protein>
    <submittedName>
        <fullName evidence="2">Uncharacterized protein</fullName>
    </submittedName>
</protein>
<dbReference type="AlphaFoldDB" id="A0A6S6T7B0"/>
<sequence>MKLTGLLRSKVASVIFPLFLLTACNDNGVTDSSAAASGDTRLVAGLVGPIQTLTLSLSSGNDDAEERSDGSMYLNSS</sequence>
<dbReference type="EMBL" id="CACVAS010000094">
    <property type="protein sequence ID" value="CAA6816682.1"/>
    <property type="molecule type" value="Genomic_DNA"/>
</dbReference>
<proteinExistence type="predicted"/>
<organism evidence="2">
    <name type="scientific">uncultured Sulfurovum sp</name>
    <dbReference type="NCBI Taxonomy" id="269237"/>
    <lineage>
        <taxon>Bacteria</taxon>
        <taxon>Pseudomonadati</taxon>
        <taxon>Campylobacterota</taxon>
        <taxon>Epsilonproteobacteria</taxon>
        <taxon>Campylobacterales</taxon>
        <taxon>Sulfurovaceae</taxon>
        <taxon>Sulfurovum</taxon>
        <taxon>environmental samples</taxon>
    </lineage>
</organism>
<dbReference type="PROSITE" id="PS51257">
    <property type="entry name" value="PROKAR_LIPOPROTEIN"/>
    <property type="match status" value="1"/>
</dbReference>
<evidence type="ECO:0000313" key="2">
    <source>
        <dbReference type="EMBL" id="CAA6816682.1"/>
    </source>
</evidence>
<feature type="region of interest" description="Disordered" evidence="1">
    <location>
        <begin position="58"/>
        <end position="77"/>
    </location>
</feature>
<accession>A0A6S6T7B0</accession>
<gene>
    <name evidence="2" type="ORF">HELGO_WM97485</name>
</gene>
<evidence type="ECO:0000256" key="1">
    <source>
        <dbReference type="SAM" id="MobiDB-lite"/>
    </source>
</evidence>